<evidence type="ECO:0000256" key="4">
    <source>
        <dbReference type="ARBA" id="ARBA00022807"/>
    </source>
</evidence>
<dbReference type="AlphaFoldDB" id="A0A9D5HCX9"/>
<gene>
    <name evidence="7" type="ORF">J5N97_019512</name>
</gene>
<dbReference type="GO" id="GO:0006508">
    <property type="term" value="P:proteolysis"/>
    <property type="evidence" value="ECO:0007669"/>
    <property type="project" value="UniProtKB-KW"/>
</dbReference>
<reference evidence="7" key="1">
    <citation type="submission" date="2021-03" db="EMBL/GenBank/DDBJ databases">
        <authorList>
            <person name="Li Z."/>
            <person name="Yang C."/>
        </authorList>
    </citation>
    <scope>NUCLEOTIDE SEQUENCE</scope>
    <source>
        <strain evidence="7">Dzin_1.0</strain>
        <tissue evidence="7">Leaf</tissue>
    </source>
</reference>
<name>A0A9D5HCX9_9LILI</name>
<dbReference type="SUPFAM" id="SSF54001">
    <property type="entry name" value="Cysteine proteinases"/>
    <property type="match status" value="1"/>
</dbReference>
<dbReference type="Proteomes" id="UP001085076">
    <property type="component" value="Miscellaneous, Linkage group lg05"/>
</dbReference>
<proteinExistence type="inferred from homology"/>
<keyword evidence="4" id="KW-0788">Thiol protease</keyword>
<evidence type="ECO:0000256" key="5">
    <source>
        <dbReference type="SAM" id="MobiDB-lite"/>
    </source>
</evidence>
<feature type="domain" description="Ubiquitin-like protease family profile" evidence="6">
    <location>
        <begin position="278"/>
        <end position="470"/>
    </location>
</feature>
<dbReference type="Gene3D" id="3.30.310.130">
    <property type="entry name" value="Ubiquitin-related"/>
    <property type="match status" value="1"/>
</dbReference>
<reference evidence="7" key="2">
    <citation type="journal article" date="2022" name="Hortic Res">
        <title>The genome of Dioscorea zingiberensis sheds light on the biosynthesis, origin and evolution of the medicinally important diosgenin saponins.</title>
        <authorList>
            <person name="Li Y."/>
            <person name="Tan C."/>
            <person name="Li Z."/>
            <person name="Guo J."/>
            <person name="Li S."/>
            <person name="Chen X."/>
            <person name="Wang C."/>
            <person name="Dai X."/>
            <person name="Yang H."/>
            <person name="Song W."/>
            <person name="Hou L."/>
            <person name="Xu J."/>
            <person name="Tong Z."/>
            <person name="Xu A."/>
            <person name="Yuan X."/>
            <person name="Wang W."/>
            <person name="Yang Q."/>
            <person name="Chen L."/>
            <person name="Sun Z."/>
            <person name="Wang K."/>
            <person name="Pan B."/>
            <person name="Chen J."/>
            <person name="Bao Y."/>
            <person name="Liu F."/>
            <person name="Qi X."/>
            <person name="Gang D.R."/>
            <person name="Wen J."/>
            <person name="Li J."/>
        </authorList>
    </citation>
    <scope>NUCLEOTIDE SEQUENCE</scope>
    <source>
        <strain evidence="7">Dzin_1.0</strain>
    </source>
</reference>
<evidence type="ECO:0000256" key="1">
    <source>
        <dbReference type="ARBA" id="ARBA00005234"/>
    </source>
</evidence>
<dbReference type="GO" id="GO:0008234">
    <property type="term" value="F:cysteine-type peptidase activity"/>
    <property type="evidence" value="ECO:0007669"/>
    <property type="project" value="UniProtKB-KW"/>
</dbReference>
<sequence length="547" mass="62907">MKNEPLDLDWRTILHGVHGAPPPELEVVPSKEPAHIDGFPGIEAKILRFRGHHHGGGFIFKNLTVHGAKHHSSLRQLEVGVFGKKPSRKQKDSETRGRATQAETIASPVSISDPDCSHTSSNSNSSLVFHCPKKLEGKAYAPFDEELSFISRDKQKRSWLDGRKVNESKYTDVFSSQPANTSFREMPFRCFLGVKRDSCSNSHHTHTGSFNSSLHEKRKFASQISKRFGNQNLLKSKVNDVVILDEEAQSTQPVNENMSEHWKETKVYYPSRDDPDSVEISYSDIKCLDPESFLTSTIMNFYIQYLQRSLASFSRARDKYYIFNTYFYEKLKEAVFCEGDKGASFLKLRRWSKRVNIFQKSYIFLPIHGHLHWSLVIICIPAKEDGSGPVILHLDSLGVHTSQLIFDVVDSYLRDEWNFMNESATPLDIPFSRSIWQNLPHWIEKKKIMVPQQKNEYDCGIFVLYFMERFIREAPERIRTKDLNMFGSKWFQPEEASNLRKRIRALLLEEFESAMLDNEEESPASSGCSENCGEMDEPDVVESIILD</sequence>
<dbReference type="Pfam" id="PF02902">
    <property type="entry name" value="Peptidase_C48"/>
    <property type="match status" value="1"/>
</dbReference>
<comment type="similarity">
    <text evidence="1">Belongs to the peptidase C48 family.</text>
</comment>
<organism evidence="7 8">
    <name type="scientific">Dioscorea zingiberensis</name>
    <dbReference type="NCBI Taxonomy" id="325984"/>
    <lineage>
        <taxon>Eukaryota</taxon>
        <taxon>Viridiplantae</taxon>
        <taxon>Streptophyta</taxon>
        <taxon>Embryophyta</taxon>
        <taxon>Tracheophyta</taxon>
        <taxon>Spermatophyta</taxon>
        <taxon>Magnoliopsida</taxon>
        <taxon>Liliopsida</taxon>
        <taxon>Dioscoreales</taxon>
        <taxon>Dioscoreaceae</taxon>
        <taxon>Dioscorea</taxon>
    </lineage>
</organism>
<evidence type="ECO:0000313" key="8">
    <source>
        <dbReference type="Proteomes" id="UP001085076"/>
    </source>
</evidence>
<dbReference type="OrthoDB" id="442460at2759"/>
<dbReference type="Gene3D" id="1.10.418.20">
    <property type="match status" value="1"/>
</dbReference>
<dbReference type="PANTHER" id="PTHR46915">
    <property type="entry name" value="UBIQUITIN-LIKE PROTEASE 4-RELATED"/>
    <property type="match status" value="1"/>
</dbReference>
<evidence type="ECO:0000259" key="6">
    <source>
        <dbReference type="PROSITE" id="PS50600"/>
    </source>
</evidence>
<evidence type="ECO:0000313" key="7">
    <source>
        <dbReference type="EMBL" id="KAJ0971553.1"/>
    </source>
</evidence>
<feature type="compositionally biased region" description="Polar residues" evidence="5">
    <location>
        <begin position="101"/>
        <end position="110"/>
    </location>
</feature>
<keyword evidence="8" id="KW-1185">Reference proteome</keyword>
<dbReference type="InterPro" id="IPR003653">
    <property type="entry name" value="Peptidase_C48_C"/>
</dbReference>
<evidence type="ECO:0000256" key="2">
    <source>
        <dbReference type="ARBA" id="ARBA00022670"/>
    </source>
</evidence>
<keyword evidence="2" id="KW-0645">Protease</keyword>
<dbReference type="GO" id="GO:0016926">
    <property type="term" value="P:protein desumoylation"/>
    <property type="evidence" value="ECO:0007669"/>
    <property type="project" value="UniProtKB-ARBA"/>
</dbReference>
<dbReference type="PANTHER" id="PTHR46915:SF2">
    <property type="entry name" value="UBIQUITIN-LIKE PROTEASE 4"/>
    <property type="match status" value="1"/>
</dbReference>
<comment type="caution">
    <text evidence="7">The sequence shown here is derived from an EMBL/GenBank/DDBJ whole genome shotgun (WGS) entry which is preliminary data.</text>
</comment>
<dbReference type="EMBL" id="JAGGNH010000005">
    <property type="protein sequence ID" value="KAJ0971553.1"/>
    <property type="molecule type" value="Genomic_DNA"/>
</dbReference>
<accession>A0A9D5HCX9</accession>
<evidence type="ECO:0000256" key="3">
    <source>
        <dbReference type="ARBA" id="ARBA00022801"/>
    </source>
</evidence>
<protein>
    <recommendedName>
        <fullName evidence="6">Ubiquitin-like protease family profile domain-containing protein</fullName>
    </recommendedName>
</protein>
<dbReference type="InterPro" id="IPR038765">
    <property type="entry name" value="Papain-like_cys_pep_sf"/>
</dbReference>
<dbReference type="PROSITE" id="PS50600">
    <property type="entry name" value="ULP_PROTEASE"/>
    <property type="match status" value="1"/>
</dbReference>
<feature type="region of interest" description="Disordered" evidence="5">
    <location>
        <begin position="81"/>
        <end position="123"/>
    </location>
</feature>
<keyword evidence="3" id="KW-0378">Hydrolase</keyword>